<evidence type="ECO:0000313" key="7">
    <source>
        <dbReference type="Proteomes" id="UP000813420"/>
    </source>
</evidence>
<dbReference type="InterPro" id="IPR036390">
    <property type="entry name" value="WH_DNA-bd_sf"/>
</dbReference>
<dbReference type="PANTHER" id="PTHR30346">
    <property type="entry name" value="TRANSCRIPTIONAL DUAL REGULATOR HCAR-RELATED"/>
    <property type="match status" value="1"/>
</dbReference>
<evidence type="ECO:0000256" key="3">
    <source>
        <dbReference type="ARBA" id="ARBA00023125"/>
    </source>
</evidence>
<comment type="caution">
    <text evidence="6">The sequence shown here is derived from an EMBL/GenBank/DDBJ whole genome shotgun (WGS) entry which is preliminary data.</text>
</comment>
<accession>A0A9D2VYE5</accession>
<dbReference type="GO" id="GO:0032993">
    <property type="term" value="C:protein-DNA complex"/>
    <property type="evidence" value="ECO:0007669"/>
    <property type="project" value="TreeGrafter"/>
</dbReference>
<evidence type="ECO:0000256" key="2">
    <source>
        <dbReference type="ARBA" id="ARBA00023015"/>
    </source>
</evidence>
<name>A0A9D2VYE5_9FIRM</name>
<dbReference type="SUPFAM" id="SSF46785">
    <property type="entry name" value="Winged helix' DNA-binding domain"/>
    <property type="match status" value="1"/>
</dbReference>
<dbReference type="GO" id="GO:0003700">
    <property type="term" value="F:DNA-binding transcription factor activity"/>
    <property type="evidence" value="ECO:0007669"/>
    <property type="project" value="InterPro"/>
</dbReference>
<dbReference type="FunFam" id="1.10.10.10:FF:000001">
    <property type="entry name" value="LysR family transcriptional regulator"/>
    <property type="match status" value="1"/>
</dbReference>
<dbReference type="Proteomes" id="UP000813420">
    <property type="component" value="Unassembled WGS sequence"/>
</dbReference>
<reference evidence="6" key="1">
    <citation type="journal article" date="2021" name="PeerJ">
        <title>Extensive microbial diversity within the chicken gut microbiome revealed by metagenomics and culture.</title>
        <authorList>
            <person name="Gilroy R."/>
            <person name="Ravi A."/>
            <person name="Getino M."/>
            <person name="Pursley I."/>
            <person name="Horton D.L."/>
            <person name="Alikhan N.F."/>
            <person name="Baker D."/>
            <person name="Gharbi K."/>
            <person name="Hall N."/>
            <person name="Watson M."/>
            <person name="Adriaenssens E.M."/>
            <person name="Foster-Nyarko E."/>
            <person name="Jarju S."/>
            <person name="Secka A."/>
            <person name="Antonio M."/>
            <person name="Oren A."/>
            <person name="Chaudhuri R.R."/>
            <person name="La Ragione R."/>
            <person name="Hildebrand F."/>
            <person name="Pallen M.J."/>
        </authorList>
    </citation>
    <scope>NUCLEOTIDE SEQUENCE</scope>
    <source>
        <strain evidence="6">USAMLcec4-12693</strain>
    </source>
</reference>
<dbReference type="Pfam" id="PF00126">
    <property type="entry name" value="HTH_1"/>
    <property type="match status" value="1"/>
</dbReference>
<dbReference type="PANTHER" id="PTHR30346:SF28">
    <property type="entry name" value="HTH-TYPE TRANSCRIPTIONAL REGULATOR CYNR"/>
    <property type="match status" value="1"/>
</dbReference>
<evidence type="ECO:0000313" key="6">
    <source>
        <dbReference type="EMBL" id="HJH50018.1"/>
    </source>
</evidence>
<reference evidence="6" key="2">
    <citation type="submission" date="2021-09" db="EMBL/GenBank/DDBJ databases">
        <authorList>
            <person name="Gilroy R."/>
        </authorList>
    </citation>
    <scope>NUCLEOTIDE SEQUENCE</scope>
    <source>
        <strain evidence="6">USAMLcec4-12693</strain>
    </source>
</reference>
<sequence length="295" mass="33429">MNLNQLHYFVTLAHMEHFTKAAEELDITQPSLSHAMTTLEQELGTKLFQKQGRGVSLTKYGQIFLKYAEESLRILDMGVRKTKEMTGQTGGVIDLAYIYTLGSEFVPRLVGDFLRAHEELSIRFHFTVGNTSEILAGLKDEKYDVAFCSMAEKEPQIEFTPIATERLVLVVPKGHPLSQQKNGVSLEEAAAYPQVFFTKSSGLRPVIDHLFEQAKIRPRIAYEIEEDSSMAGLIAQNFGIGIMPDIPVLRTLNVDILPLNLPKHRRYVYMALCRNHYHPPVVDKFIKYVENSISL</sequence>
<dbReference type="Gene3D" id="1.10.10.10">
    <property type="entry name" value="Winged helix-like DNA-binding domain superfamily/Winged helix DNA-binding domain"/>
    <property type="match status" value="1"/>
</dbReference>
<dbReference type="SUPFAM" id="SSF53850">
    <property type="entry name" value="Periplasmic binding protein-like II"/>
    <property type="match status" value="1"/>
</dbReference>
<keyword evidence="3" id="KW-0238">DNA-binding</keyword>
<dbReference type="EMBL" id="DYXE01000061">
    <property type="protein sequence ID" value="HJH50018.1"/>
    <property type="molecule type" value="Genomic_DNA"/>
</dbReference>
<evidence type="ECO:0000256" key="4">
    <source>
        <dbReference type="ARBA" id="ARBA00023163"/>
    </source>
</evidence>
<dbReference type="InterPro" id="IPR036388">
    <property type="entry name" value="WH-like_DNA-bd_sf"/>
</dbReference>
<dbReference type="Pfam" id="PF03466">
    <property type="entry name" value="LysR_substrate"/>
    <property type="match status" value="1"/>
</dbReference>
<proteinExistence type="inferred from homology"/>
<evidence type="ECO:0000256" key="1">
    <source>
        <dbReference type="ARBA" id="ARBA00009437"/>
    </source>
</evidence>
<dbReference type="AlphaFoldDB" id="A0A9D2VYE5"/>
<feature type="domain" description="HTH lysR-type" evidence="5">
    <location>
        <begin position="1"/>
        <end position="58"/>
    </location>
</feature>
<dbReference type="Gene3D" id="3.40.190.290">
    <property type="match status" value="1"/>
</dbReference>
<dbReference type="RefSeq" id="WP_070088071.1">
    <property type="nucleotide sequence ID" value="NZ_CABMJS010000008.1"/>
</dbReference>
<keyword evidence="2" id="KW-0805">Transcription regulation</keyword>
<dbReference type="PROSITE" id="PS50931">
    <property type="entry name" value="HTH_LYSR"/>
    <property type="match status" value="1"/>
</dbReference>
<protein>
    <submittedName>
        <fullName evidence="6">LysR family transcriptional regulator</fullName>
    </submittedName>
</protein>
<organism evidence="6 7">
    <name type="scientific">Merdimonas faecis</name>
    <dbReference type="NCBI Taxonomy" id="1653435"/>
    <lineage>
        <taxon>Bacteria</taxon>
        <taxon>Bacillati</taxon>
        <taxon>Bacillota</taxon>
        <taxon>Clostridia</taxon>
        <taxon>Lachnospirales</taxon>
        <taxon>Lachnospiraceae</taxon>
        <taxon>Merdimonas</taxon>
    </lineage>
</organism>
<dbReference type="CDD" id="cd08434">
    <property type="entry name" value="PBP2_GltC_like"/>
    <property type="match status" value="1"/>
</dbReference>
<dbReference type="OrthoDB" id="1652954at2"/>
<dbReference type="InterPro" id="IPR005119">
    <property type="entry name" value="LysR_subst-bd"/>
</dbReference>
<evidence type="ECO:0000259" key="5">
    <source>
        <dbReference type="PROSITE" id="PS50931"/>
    </source>
</evidence>
<gene>
    <name evidence="6" type="ORF">K8V39_07125</name>
</gene>
<keyword evidence="4" id="KW-0804">Transcription</keyword>
<dbReference type="GO" id="GO:0003677">
    <property type="term" value="F:DNA binding"/>
    <property type="evidence" value="ECO:0007669"/>
    <property type="project" value="UniProtKB-KW"/>
</dbReference>
<comment type="similarity">
    <text evidence="1">Belongs to the LysR transcriptional regulatory family.</text>
</comment>
<dbReference type="PRINTS" id="PR00039">
    <property type="entry name" value="HTHLYSR"/>
</dbReference>
<dbReference type="InterPro" id="IPR000847">
    <property type="entry name" value="LysR_HTH_N"/>
</dbReference>